<dbReference type="GO" id="GO:0005778">
    <property type="term" value="C:peroxisomal membrane"/>
    <property type="evidence" value="ECO:0007669"/>
    <property type="project" value="TreeGrafter"/>
</dbReference>
<keyword evidence="4" id="KW-0677">Repeat</keyword>
<evidence type="ECO:0000313" key="8">
    <source>
        <dbReference type="EMBL" id="KZS98271.1"/>
    </source>
</evidence>
<dbReference type="InterPro" id="IPR019734">
    <property type="entry name" value="TPR_rpt"/>
</dbReference>
<dbReference type="PANTHER" id="PTHR10130">
    <property type="entry name" value="PEROXISOMAL TARGETING SIGNAL 1 RECEPTOR PEX5"/>
    <property type="match status" value="1"/>
</dbReference>
<dbReference type="Proteomes" id="UP000076722">
    <property type="component" value="Unassembled WGS sequence"/>
</dbReference>
<feature type="compositionally biased region" description="Polar residues" evidence="7">
    <location>
        <begin position="40"/>
        <end position="49"/>
    </location>
</feature>
<dbReference type="EMBL" id="KV419395">
    <property type="protein sequence ID" value="KZS98271.1"/>
    <property type="molecule type" value="Genomic_DNA"/>
</dbReference>
<feature type="region of interest" description="Disordered" evidence="7">
    <location>
        <begin position="224"/>
        <end position="243"/>
    </location>
</feature>
<evidence type="ECO:0000256" key="7">
    <source>
        <dbReference type="SAM" id="MobiDB-lite"/>
    </source>
</evidence>
<dbReference type="PANTHER" id="PTHR10130:SF9">
    <property type="entry name" value="PEROXISOMAL TARGETING SIGNAL RECEPTOR"/>
    <property type="match status" value="1"/>
</dbReference>
<keyword evidence="9" id="KW-1185">Reference proteome</keyword>
<evidence type="ECO:0000256" key="1">
    <source>
        <dbReference type="ARBA" id="ARBA00004496"/>
    </source>
</evidence>
<evidence type="ECO:0000313" key="9">
    <source>
        <dbReference type="Proteomes" id="UP000076722"/>
    </source>
</evidence>
<feature type="repeat" description="TPR" evidence="6">
    <location>
        <begin position="519"/>
        <end position="552"/>
    </location>
</feature>
<proteinExistence type="inferred from homology"/>
<organism evidence="8 9">
    <name type="scientific">Sistotremastrum niveocremeum HHB9708</name>
    <dbReference type="NCBI Taxonomy" id="1314777"/>
    <lineage>
        <taxon>Eukaryota</taxon>
        <taxon>Fungi</taxon>
        <taxon>Dikarya</taxon>
        <taxon>Basidiomycota</taxon>
        <taxon>Agaricomycotina</taxon>
        <taxon>Agaricomycetes</taxon>
        <taxon>Sistotremastrales</taxon>
        <taxon>Sistotremastraceae</taxon>
        <taxon>Sertulicium</taxon>
        <taxon>Sertulicium niveocremeum</taxon>
    </lineage>
</organism>
<reference evidence="8 9" key="1">
    <citation type="journal article" date="2016" name="Mol. Biol. Evol.">
        <title>Comparative Genomics of Early-Diverging Mushroom-Forming Fungi Provides Insights into the Origins of Lignocellulose Decay Capabilities.</title>
        <authorList>
            <person name="Nagy L.G."/>
            <person name="Riley R."/>
            <person name="Tritt A."/>
            <person name="Adam C."/>
            <person name="Daum C."/>
            <person name="Floudas D."/>
            <person name="Sun H."/>
            <person name="Yadav J.S."/>
            <person name="Pangilinan J."/>
            <person name="Larsson K.H."/>
            <person name="Matsuura K."/>
            <person name="Barry K."/>
            <person name="Labutti K."/>
            <person name="Kuo R."/>
            <person name="Ohm R.A."/>
            <person name="Bhattacharya S.S."/>
            <person name="Shirouzu T."/>
            <person name="Yoshinaga Y."/>
            <person name="Martin F.M."/>
            <person name="Grigoriev I.V."/>
            <person name="Hibbett D.S."/>
        </authorList>
    </citation>
    <scope>NUCLEOTIDE SEQUENCE [LARGE SCALE GENOMIC DNA]</scope>
    <source>
        <strain evidence="8 9">HHB9708</strain>
    </source>
</reference>
<gene>
    <name evidence="8" type="ORF">SISNIDRAFT_448463</name>
</gene>
<comment type="similarity">
    <text evidence="2">Belongs to the peroxisomal targeting signal receptor family.</text>
</comment>
<comment type="subcellular location">
    <subcellularLocation>
        <location evidence="1">Cytoplasm</location>
    </subcellularLocation>
</comment>
<dbReference type="STRING" id="1314777.A0A164ZZ98"/>
<feature type="compositionally biased region" description="Basic and acidic residues" evidence="7">
    <location>
        <begin position="26"/>
        <end position="37"/>
    </location>
</feature>
<dbReference type="Gene3D" id="1.25.40.10">
    <property type="entry name" value="Tetratricopeptide repeat domain"/>
    <property type="match status" value="1"/>
</dbReference>
<name>A0A164ZZ98_9AGAM</name>
<keyword evidence="3" id="KW-0963">Cytoplasm</keyword>
<dbReference type="PROSITE" id="PS50005">
    <property type="entry name" value="TPR"/>
    <property type="match status" value="2"/>
</dbReference>
<keyword evidence="5 6" id="KW-0802">TPR repeat</keyword>
<evidence type="ECO:0000256" key="4">
    <source>
        <dbReference type="ARBA" id="ARBA00022737"/>
    </source>
</evidence>
<dbReference type="OrthoDB" id="10006023at2759"/>
<feature type="repeat" description="TPR" evidence="6">
    <location>
        <begin position="485"/>
        <end position="518"/>
    </location>
</feature>
<dbReference type="AlphaFoldDB" id="A0A164ZZ98"/>
<dbReference type="GO" id="GO:0005829">
    <property type="term" value="C:cytosol"/>
    <property type="evidence" value="ECO:0007669"/>
    <property type="project" value="TreeGrafter"/>
</dbReference>
<dbReference type="GO" id="GO:0016560">
    <property type="term" value="P:protein import into peroxisome matrix, docking"/>
    <property type="evidence" value="ECO:0007669"/>
    <property type="project" value="TreeGrafter"/>
</dbReference>
<dbReference type="InterPro" id="IPR024111">
    <property type="entry name" value="PEX5/PEX5L"/>
</dbReference>
<feature type="region of interest" description="Disordered" evidence="7">
    <location>
        <begin position="102"/>
        <end position="127"/>
    </location>
</feature>
<accession>A0A164ZZ98</accession>
<evidence type="ECO:0000256" key="2">
    <source>
        <dbReference type="ARBA" id="ARBA00005348"/>
    </source>
</evidence>
<sequence length="630" mass="69407">MSLQAMISGDECAAPSNPLHRILKHADDDRSLQRDRMGGPSSSRLQHLPSSLMASSSQADMAMARQFFQSPVIGSPVPRPMDARPEIPLQPMAVASWSLPQQNQKPGFQMQPDSMQSSGWSSEFHSTSHTPEMHQAIAEHMNASGSSLQQPMAPGFQFQQRSYGMGMYSVPGPSLSQASSLPIFSDADFDAAFASFDQLHKPASGASIREVDDNLQELNDAMGSATLSDNTKGKGKAKMPDVEDPDYLDRFERVWNEYQTSNDPNAAQALRDWEADFNERMGNEREEFDYGGEMEKMWNGYEEDGGLALDSPTFDQWGAPMLSPYEFERQNPYLEAPPQEPLLERAKALLAQNGSLSEAARMIEAAIQRGDLGAGGFEAWILLGETRSMDEREDAAMRALREGVRIAEAAGAKGEGMVSLAISYTNESYEKASYHLLLRWLGLQYPSVTPPDISPSASTWVLQERATEAFLAVARQQNSTGVIDPDIQIGLGILSYTNGDFDRAKDCFEAALSVRPRDYLLWNRLGSCLSNGNRPEEALGAYREALNIRPTYTRAIYNVGVACLNIGAHREAAEHFLSGIAAQQSTGGPSSDQLWTTLKRCFTAMERPDLVDKANPGVDLHVFRNEGFDF</sequence>
<feature type="region of interest" description="Disordered" evidence="7">
    <location>
        <begin position="26"/>
        <end position="50"/>
    </location>
</feature>
<dbReference type="SMART" id="SM00028">
    <property type="entry name" value="TPR"/>
    <property type="match status" value="4"/>
</dbReference>
<evidence type="ECO:0000256" key="6">
    <source>
        <dbReference type="PROSITE-ProRule" id="PRU00339"/>
    </source>
</evidence>
<evidence type="ECO:0000256" key="5">
    <source>
        <dbReference type="ARBA" id="ARBA00022803"/>
    </source>
</evidence>
<dbReference type="SUPFAM" id="SSF48452">
    <property type="entry name" value="TPR-like"/>
    <property type="match status" value="1"/>
</dbReference>
<dbReference type="InterPro" id="IPR011990">
    <property type="entry name" value="TPR-like_helical_dom_sf"/>
</dbReference>
<dbReference type="Pfam" id="PF13432">
    <property type="entry name" value="TPR_16"/>
    <property type="match status" value="1"/>
</dbReference>
<dbReference type="GO" id="GO:0005052">
    <property type="term" value="F:peroxisome matrix targeting signal-1 binding"/>
    <property type="evidence" value="ECO:0007669"/>
    <property type="project" value="TreeGrafter"/>
</dbReference>
<evidence type="ECO:0000256" key="3">
    <source>
        <dbReference type="ARBA" id="ARBA00022490"/>
    </source>
</evidence>
<protein>
    <submittedName>
        <fullName evidence="8">TPR-like protein</fullName>
    </submittedName>
</protein>